<dbReference type="Proteomes" id="UP001501183">
    <property type="component" value="Unassembled WGS sequence"/>
</dbReference>
<feature type="region of interest" description="Disordered" evidence="4">
    <location>
        <begin position="284"/>
        <end position="313"/>
    </location>
</feature>
<dbReference type="CDD" id="cd10170">
    <property type="entry name" value="ASKHA_NBD_HSP70"/>
    <property type="match status" value="1"/>
</dbReference>
<keyword evidence="3" id="KW-0143">Chaperone</keyword>
<keyword evidence="2" id="KW-0067">ATP-binding</keyword>
<dbReference type="Gene3D" id="3.90.640.10">
    <property type="entry name" value="Actin, Chain A, domain 4"/>
    <property type="match status" value="1"/>
</dbReference>
<evidence type="ECO:0000256" key="2">
    <source>
        <dbReference type="ARBA" id="ARBA00022840"/>
    </source>
</evidence>
<dbReference type="InterPro" id="IPR043129">
    <property type="entry name" value="ATPase_NBD"/>
</dbReference>
<evidence type="ECO:0000256" key="4">
    <source>
        <dbReference type="SAM" id="MobiDB-lite"/>
    </source>
</evidence>
<evidence type="ECO:0000313" key="5">
    <source>
        <dbReference type="EMBL" id="GAA4485361.1"/>
    </source>
</evidence>
<dbReference type="EMBL" id="BAABFB010000063">
    <property type="protein sequence ID" value="GAA4485361.1"/>
    <property type="molecule type" value="Genomic_DNA"/>
</dbReference>
<protein>
    <recommendedName>
        <fullName evidence="7">Hsp70 protein</fullName>
    </recommendedName>
</protein>
<evidence type="ECO:0000256" key="3">
    <source>
        <dbReference type="ARBA" id="ARBA00023186"/>
    </source>
</evidence>
<evidence type="ECO:0000256" key="1">
    <source>
        <dbReference type="ARBA" id="ARBA00022741"/>
    </source>
</evidence>
<feature type="region of interest" description="Disordered" evidence="4">
    <location>
        <begin position="335"/>
        <end position="401"/>
    </location>
</feature>
<dbReference type="PANTHER" id="PTHR42749">
    <property type="entry name" value="CELL SHAPE-DETERMINING PROTEIN MREB"/>
    <property type="match status" value="1"/>
</dbReference>
<feature type="compositionally biased region" description="Pro residues" evidence="4">
    <location>
        <begin position="355"/>
        <end position="377"/>
    </location>
</feature>
<keyword evidence="1" id="KW-0547">Nucleotide-binding</keyword>
<evidence type="ECO:0000313" key="6">
    <source>
        <dbReference type="Proteomes" id="UP001501183"/>
    </source>
</evidence>
<name>A0ABP8PFK2_9NOCA</name>
<dbReference type="RefSeq" id="WP_345349164.1">
    <property type="nucleotide sequence ID" value="NZ_BAABFB010000063.1"/>
</dbReference>
<dbReference type="InterPro" id="IPR013126">
    <property type="entry name" value="Hsp_70_fam"/>
</dbReference>
<reference evidence="6" key="1">
    <citation type="journal article" date="2019" name="Int. J. Syst. Evol. Microbiol.">
        <title>The Global Catalogue of Microorganisms (GCM) 10K type strain sequencing project: providing services to taxonomists for standard genome sequencing and annotation.</title>
        <authorList>
            <consortium name="The Broad Institute Genomics Platform"/>
            <consortium name="The Broad Institute Genome Sequencing Center for Infectious Disease"/>
            <person name="Wu L."/>
            <person name="Ma J."/>
        </authorList>
    </citation>
    <scope>NUCLEOTIDE SEQUENCE [LARGE SCALE GENOMIC DNA]</scope>
    <source>
        <strain evidence="6">JCM 32206</strain>
    </source>
</reference>
<feature type="compositionally biased region" description="Pro residues" evidence="4">
    <location>
        <begin position="387"/>
        <end position="396"/>
    </location>
</feature>
<dbReference type="Pfam" id="PF00012">
    <property type="entry name" value="HSP70"/>
    <property type="match status" value="1"/>
</dbReference>
<comment type="caution">
    <text evidence="5">The sequence shown here is derived from an EMBL/GenBank/DDBJ whole genome shotgun (WGS) entry which is preliminary data.</text>
</comment>
<keyword evidence="6" id="KW-1185">Reference proteome</keyword>
<dbReference type="PANTHER" id="PTHR42749:SF1">
    <property type="entry name" value="CELL SHAPE-DETERMINING PROTEIN MREB"/>
    <property type="match status" value="1"/>
</dbReference>
<dbReference type="Gene3D" id="3.30.420.40">
    <property type="match status" value="2"/>
</dbReference>
<proteinExistence type="predicted"/>
<organism evidence="5 6">
    <name type="scientific">Rhodococcus olei</name>
    <dbReference type="NCBI Taxonomy" id="2161675"/>
    <lineage>
        <taxon>Bacteria</taxon>
        <taxon>Bacillati</taxon>
        <taxon>Actinomycetota</taxon>
        <taxon>Actinomycetes</taxon>
        <taxon>Mycobacteriales</taxon>
        <taxon>Nocardiaceae</taxon>
        <taxon>Rhodococcus</taxon>
    </lineage>
</organism>
<accession>A0ABP8PFK2</accession>
<dbReference type="SUPFAM" id="SSF53067">
    <property type="entry name" value="Actin-like ATPase domain"/>
    <property type="match status" value="1"/>
</dbReference>
<gene>
    <name evidence="5" type="ORF">GCM10023094_40040</name>
</gene>
<sequence>MSAVLGVSVGASAVRMATQAGPDPVAAGFHRHAVAVQAGAGEDLAARSIGVLLEGADHADIDATGVAYRGDVQAGAMHDAMARQHLYNYRLVPEAAAVVALLESVGQLGPDDHTLVLYDLGSSGVTVSVVDRYSRDVLAFDHGDVAGGDRFDALIADQQLRERGLEPPTDQWAAADLLARCRVAKEQLSTTGAACLPGDGGLILLNRERFEALVRVPVEASARLTREVVAASGRHPDVLVLLGGGARIPLVQSLLQDWLALPTIVPPEPEMVVAQGAALLATPVEPPQSAPEGSDGPAVGAHRRRHGPSKRQLAVAGVAAAGLVAIAGLGFALDHDPESNPQGERQATEVLLPPTTTPPPPTTTTTPPPPPPAPAPAAQPVEVVESPAPPPPPPAPRYLNLPAPIQIQVPPGIQLPPGMVR</sequence>
<evidence type="ECO:0008006" key="7">
    <source>
        <dbReference type="Google" id="ProtNLM"/>
    </source>
</evidence>